<protein>
    <submittedName>
        <fullName evidence="3">ABC transporter substrate-binding protein</fullName>
    </submittedName>
</protein>
<gene>
    <name evidence="3" type="ORF">MNR06_02310</name>
</gene>
<proteinExistence type="predicted"/>
<evidence type="ECO:0000313" key="3">
    <source>
        <dbReference type="EMBL" id="UOF01785.1"/>
    </source>
</evidence>
<organism evidence="3 4">
    <name type="scientific">Bdellovibrio reynosensis</name>
    <dbReference type="NCBI Taxonomy" id="2835041"/>
    <lineage>
        <taxon>Bacteria</taxon>
        <taxon>Pseudomonadati</taxon>
        <taxon>Bdellovibrionota</taxon>
        <taxon>Bdellovibrionia</taxon>
        <taxon>Bdellovibrionales</taxon>
        <taxon>Pseudobdellovibrionaceae</taxon>
        <taxon>Bdellovibrio</taxon>
    </lineage>
</organism>
<keyword evidence="1" id="KW-0732">Signal</keyword>
<dbReference type="Pfam" id="PF00497">
    <property type="entry name" value="SBP_bac_3"/>
    <property type="match status" value="1"/>
</dbReference>
<evidence type="ECO:0000259" key="2">
    <source>
        <dbReference type="SMART" id="SM00062"/>
    </source>
</evidence>
<dbReference type="PANTHER" id="PTHR35936:SF6">
    <property type="entry name" value="AMINO ACID ABC TRANSPORTER SUBSTRATE-BINDING PAAT FAMILY PROTEIN"/>
    <property type="match status" value="1"/>
</dbReference>
<feature type="domain" description="Solute-binding protein family 3/N-terminal" evidence="2">
    <location>
        <begin position="50"/>
        <end position="252"/>
    </location>
</feature>
<reference evidence="3" key="1">
    <citation type="submission" date="2022-03" db="EMBL/GenBank/DDBJ databases">
        <title>Genome Identification and Characterization of new species Bdellovibrio reynosense LBG001 sp. nov. from a Mexico soil sample.</title>
        <authorList>
            <person name="Camilli A."/>
            <person name="Ajao Y."/>
            <person name="Guo X."/>
        </authorList>
    </citation>
    <scope>NUCLEOTIDE SEQUENCE</scope>
    <source>
        <strain evidence="3">LBG001</strain>
    </source>
</reference>
<keyword evidence="4" id="KW-1185">Reference proteome</keyword>
<evidence type="ECO:0000313" key="4">
    <source>
        <dbReference type="Proteomes" id="UP000830116"/>
    </source>
</evidence>
<dbReference type="SUPFAM" id="SSF53850">
    <property type="entry name" value="Periplasmic binding protein-like II"/>
    <property type="match status" value="1"/>
</dbReference>
<dbReference type="RefSeq" id="WP_243538389.1">
    <property type="nucleotide sequence ID" value="NZ_CP093442.1"/>
</dbReference>
<dbReference type="Proteomes" id="UP000830116">
    <property type="component" value="Chromosome"/>
</dbReference>
<accession>A0ABY4CA49</accession>
<dbReference type="EMBL" id="CP093442">
    <property type="protein sequence ID" value="UOF01785.1"/>
    <property type="molecule type" value="Genomic_DNA"/>
</dbReference>
<dbReference type="InterPro" id="IPR001638">
    <property type="entry name" value="Solute-binding_3/MltF_N"/>
</dbReference>
<name>A0ABY4CA49_9BACT</name>
<evidence type="ECO:0000256" key="1">
    <source>
        <dbReference type="ARBA" id="ARBA00022729"/>
    </source>
</evidence>
<dbReference type="Gene3D" id="3.40.190.10">
    <property type="entry name" value="Periplasmic binding protein-like II"/>
    <property type="match status" value="2"/>
</dbReference>
<sequence length="257" mass="28913">MFAVLLTAFLFWNTPGVAKSKSGEATLKYGVNSNYAMPLVEIRRTQDVVNLESGILKDLGEAIYKELKIPLKVFLVPKRRVAPALVSGNVAVVCHLNEVWQPAIKDDVLWSVDLYRSTNLIVYLGNKPVQKIKDLHGERVGTVLNFIYQIMDEYFKKGAVIREDAPNNEANIQKLINGRISYAIMSNLEFSYYKKMYPALESADLGLDSVMTKCALSKKQDIITIDELNKAINSIKKSGQLDRILKSYSYDKKAQGI</sequence>
<dbReference type="PANTHER" id="PTHR35936">
    <property type="entry name" value="MEMBRANE-BOUND LYTIC MUREIN TRANSGLYCOSYLASE F"/>
    <property type="match status" value="1"/>
</dbReference>
<dbReference type="SMART" id="SM00062">
    <property type="entry name" value="PBPb"/>
    <property type="match status" value="1"/>
</dbReference>